<name>A0A8J2Y6V2_9PROT</name>
<keyword evidence="3" id="KW-1185">Reference proteome</keyword>
<dbReference type="GO" id="GO:0016740">
    <property type="term" value="F:transferase activity"/>
    <property type="evidence" value="ECO:0007669"/>
    <property type="project" value="InterPro"/>
</dbReference>
<evidence type="ECO:0000259" key="1">
    <source>
        <dbReference type="Pfam" id="PF03734"/>
    </source>
</evidence>
<feature type="domain" description="L,D-TPase catalytic" evidence="1">
    <location>
        <begin position="28"/>
        <end position="172"/>
    </location>
</feature>
<dbReference type="InterPro" id="IPR005490">
    <property type="entry name" value="LD_TPept_cat_dom"/>
</dbReference>
<accession>A0A8J2Y6V2</accession>
<dbReference type="Proteomes" id="UP000613582">
    <property type="component" value="Unassembled WGS sequence"/>
</dbReference>
<protein>
    <recommendedName>
        <fullName evidence="1">L,D-TPase catalytic domain-containing protein</fullName>
    </recommendedName>
</protein>
<evidence type="ECO:0000313" key="3">
    <source>
        <dbReference type="Proteomes" id="UP000613582"/>
    </source>
</evidence>
<dbReference type="PANTHER" id="PTHR38589:SF1">
    <property type="entry name" value="BLR0621 PROTEIN"/>
    <property type="match status" value="1"/>
</dbReference>
<reference evidence="2" key="1">
    <citation type="journal article" date="2014" name="Int. J. Syst. Evol. Microbiol.">
        <title>Complete genome sequence of Corynebacterium casei LMG S-19264T (=DSM 44701T), isolated from a smear-ripened cheese.</title>
        <authorList>
            <consortium name="US DOE Joint Genome Institute (JGI-PGF)"/>
            <person name="Walter F."/>
            <person name="Albersmeier A."/>
            <person name="Kalinowski J."/>
            <person name="Ruckert C."/>
        </authorList>
    </citation>
    <scope>NUCLEOTIDE SEQUENCE</scope>
    <source>
        <strain evidence="2">CGMCC 1.12921</strain>
    </source>
</reference>
<comment type="caution">
    <text evidence="2">The sequence shown here is derived from an EMBL/GenBank/DDBJ whole genome shotgun (WGS) entry which is preliminary data.</text>
</comment>
<gene>
    <name evidence="2" type="ORF">GCM10011342_24630</name>
</gene>
<dbReference type="EMBL" id="BMGH01000001">
    <property type="protein sequence ID" value="GGD14922.1"/>
    <property type="molecule type" value="Genomic_DNA"/>
</dbReference>
<dbReference type="AlphaFoldDB" id="A0A8J2Y6V2"/>
<reference evidence="2" key="2">
    <citation type="submission" date="2020-09" db="EMBL/GenBank/DDBJ databases">
        <authorList>
            <person name="Sun Q."/>
            <person name="Zhou Y."/>
        </authorList>
    </citation>
    <scope>NUCLEOTIDE SEQUENCE</scope>
    <source>
        <strain evidence="2">CGMCC 1.12921</strain>
    </source>
</reference>
<sequence>MSEGHHMQLKVTARKSEPRGIISVRDTQFDCALGPAGLVRRKKEGDGGTPLATMPLLQVYFRPDHVERPQTRLRTIPLLPNMGWCDDPSSPAYNRLVHLPFDGSHEKMWRDDHAYDICVVLGWNYDKPRPGEGSAIFFHLAKENYSPTEGCIAVSLDAMLGILKHCGTGSEIHTLIVH</sequence>
<dbReference type="Pfam" id="PF03734">
    <property type="entry name" value="YkuD"/>
    <property type="match status" value="1"/>
</dbReference>
<proteinExistence type="predicted"/>
<dbReference type="PANTHER" id="PTHR38589">
    <property type="entry name" value="BLR0621 PROTEIN"/>
    <property type="match status" value="1"/>
</dbReference>
<organism evidence="2 3">
    <name type="scientific">Aquisalinus flavus</name>
    <dbReference type="NCBI Taxonomy" id="1526572"/>
    <lineage>
        <taxon>Bacteria</taxon>
        <taxon>Pseudomonadati</taxon>
        <taxon>Pseudomonadota</taxon>
        <taxon>Alphaproteobacteria</taxon>
        <taxon>Parvularculales</taxon>
        <taxon>Parvularculaceae</taxon>
        <taxon>Aquisalinus</taxon>
    </lineage>
</organism>
<evidence type="ECO:0000313" key="2">
    <source>
        <dbReference type="EMBL" id="GGD14922.1"/>
    </source>
</evidence>